<sequence>MDQLLKWAILNSATENEDAPKTTTEKNTQELDPAVIDAILGKPISDQMLEIMLYLEDPNSPVEGKVNELDNLEMFVEQIDSASDLEPLGMWPRLLALLCSDSDQVISGTLWVIGTALQHNPKAQAAFGKYDGLEKLLQKFKASANSNIKAKAIYAISALLRNNLRAFTDFIKLGGIDTLLFALPERKIANRITFLLLALVNESTDTIATAEFKPPKSFPIALIDAGIFGPLFTILSEIVDIPESVDELQNTLLLVLGLLRAAYLDKQNFMLTSTCDLNILQNFKSHLQALKNIFSDSTDSPLTLEDWSLLDKATSFI</sequence>
<dbReference type="STRING" id="133385.A0A2T9YIC6"/>
<comment type="caution">
    <text evidence="4">The sequence shown here is derived from an EMBL/GenBank/DDBJ whole genome shotgun (WGS) entry which is preliminary data.</text>
</comment>
<reference evidence="4 5" key="1">
    <citation type="journal article" date="2018" name="MBio">
        <title>Comparative Genomics Reveals the Core Gene Toolbox for the Fungus-Insect Symbiosis.</title>
        <authorList>
            <person name="Wang Y."/>
            <person name="Stata M."/>
            <person name="Wang W."/>
            <person name="Stajich J.E."/>
            <person name="White M.M."/>
            <person name="Moncalvo J.M."/>
        </authorList>
    </citation>
    <scope>NUCLEOTIDE SEQUENCE [LARGE SCALE GENOMIC DNA]</scope>
    <source>
        <strain evidence="4 5">SWE-8-4</strain>
    </source>
</reference>
<dbReference type="InterPro" id="IPR016024">
    <property type="entry name" value="ARM-type_fold"/>
</dbReference>
<gene>
    <name evidence="4" type="ORF">BB561_004051</name>
</gene>
<dbReference type="InterPro" id="IPR011989">
    <property type="entry name" value="ARM-like"/>
</dbReference>
<dbReference type="Proteomes" id="UP000245383">
    <property type="component" value="Unassembled WGS sequence"/>
</dbReference>
<dbReference type="GO" id="GO:0005783">
    <property type="term" value="C:endoplasmic reticulum"/>
    <property type="evidence" value="ECO:0007669"/>
    <property type="project" value="TreeGrafter"/>
</dbReference>
<keyword evidence="5" id="KW-1185">Reference proteome</keyword>
<dbReference type="OrthoDB" id="10250458at2759"/>
<dbReference type="Gene3D" id="1.25.10.10">
    <property type="entry name" value="Leucine-rich Repeat Variant"/>
    <property type="match status" value="1"/>
</dbReference>
<evidence type="ECO:0000313" key="4">
    <source>
        <dbReference type="EMBL" id="PVU92087.1"/>
    </source>
</evidence>
<accession>A0A2T9YIC6</accession>
<name>A0A2T9YIC6_9FUNG</name>
<dbReference type="Pfam" id="PF08609">
    <property type="entry name" value="Fes1"/>
    <property type="match status" value="1"/>
</dbReference>
<feature type="domain" description="Nucleotide exchange factor Fes1" evidence="3">
    <location>
        <begin position="1"/>
        <end position="85"/>
    </location>
</feature>
<evidence type="ECO:0000313" key="5">
    <source>
        <dbReference type="Proteomes" id="UP000245383"/>
    </source>
</evidence>
<dbReference type="InterPro" id="IPR050693">
    <property type="entry name" value="Hsp70_NEF-Inhibitors"/>
</dbReference>
<dbReference type="EMBL" id="MBFR01000175">
    <property type="protein sequence ID" value="PVU92087.1"/>
    <property type="molecule type" value="Genomic_DNA"/>
</dbReference>
<protein>
    <recommendedName>
        <fullName evidence="3">Nucleotide exchange factor Fes1 domain-containing protein</fullName>
    </recommendedName>
</protein>
<evidence type="ECO:0000256" key="1">
    <source>
        <dbReference type="ARBA" id="ARBA00011045"/>
    </source>
</evidence>
<dbReference type="InterPro" id="IPR013918">
    <property type="entry name" value="Nucleotide_exch_fac_Fes1"/>
</dbReference>
<dbReference type="SUPFAM" id="SSF48371">
    <property type="entry name" value="ARM repeat"/>
    <property type="match status" value="1"/>
</dbReference>
<evidence type="ECO:0000259" key="3">
    <source>
        <dbReference type="Pfam" id="PF08609"/>
    </source>
</evidence>
<keyword evidence="2" id="KW-0677">Repeat</keyword>
<organism evidence="4 5">
    <name type="scientific">Smittium simulii</name>
    <dbReference type="NCBI Taxonomy" id="133385"/>
    <lineage>
        <taxon>Eukaryota</taxon>
        <taxon>Fungi</taxon>
        <taxon>Fungi incertae sedis</taxon>
        <taxon>Zoopagomycota</taxon>
        <taxon>Kickxellomycotina</taxon>
        <taxon>Harpellomycetes</taxon>
        <taxon>Harpellales</taxon>
        <taxon>Legeriomycetaceae</taxon>
        <taxon>Smittium</taxon>
    </lineage>
</organism>
<dbReference type="GO" id="GO:0000774">
    <property type="term" value="F:adenyl-nucleotide exchange factor activity"/>
    <property type="evidence" value="ECO:0007669"/>
    <property type="project" value="TreeGrafter"/>
</dbReference>
<evidence type="ECO:0000256" key="2">
    <source>
        <dbReference type="ARBA" id="ARBA00022737"/>
    </source>
</evidence>
<dbReference type="AlphaFoldDB" id="A0A2T9YIC6"/>
<dbReference type="PANTHER" id="PTHR19316:SF18">
    <property type="entry name" value="HSP70-BINDING PROTEIN 1"/>
    <property type="match status" value="1"/>
</dbReference>
<proteinExistence type="inferred from homology"/>
<comment type="similarity">
    <text evidence="1">Belongs to the FES1 family.</text>
</comment>
<dbReference type="PANTHER" id="PTHR19316">
    <property type="entry name" value="PROTEIN FOLDING REGULATOR"/>
    <property type="match status" value="1"/>
</dbReference>